<feature type="transmembrane region" description="Helical" evidence="9">
    <location>
        <begin position="125"/>
        <end position="144"/>
    </location>
</feature>
<keyword evidence="9" id="KW-0813">Transport</keyword>
<organism evidence="10 11">
    <name type="scientific">Zizania palustris</name>
    <name type="common">Northern wild rice</name>
    <dbReference type="NCBI Taxonomy" id="103762"/>
    <lineage>
        <taxon>Eukaryota</taxon>
        <taxon>Viridiplantae</taxon>
        <taxon>Streptophyta</taxon>
        <taxon>Embryophyta</taxon>
        <taxon>Tracheophyta</taxon>
        <taxon>Spermatophyta</taxon>
        <taxon>Magnoliopsida</taxon>
        <taxon>Liliopsida</taxon>
        <taxon>Poales</taxon>
        <taxon>Poaceae</taxon>
        <taxon>BOP clade</taxon>
        <taxon>Oryzoideae</taxon>
        <taxon>Oryzeae</taxon>
        <taxon>Zizaniinae</taxon>
        <taxon>Zizania</taxon>
    </lineage>
</organism>
<feature type="transmembrane region" description="Helical" evidence="9">
    <location>
        <begin position="101"/>
        <end position="119"/>
    </location>
</feature>
<comment type="subcellular location">
    <subcellularLocation>
        <location evidence="1 9">Membrane</location>
        <topology evidence="1 9">Multi-pass membrane protein</topology>
    </subcellularLocation>
</comment>
<evidence type="ECO:0000256" key="9">
    <source>
        <dbReference type="RuleBase" id="RU367022"/>
    </source>
</evidence>
<evidence type="ECO:0000256" key="2">
    <source>
        <dbReference type="ARBA" id="ARBA00006921"/>
    </source>
</evidence>
<evidence type="ECO:0000256" key="8">
    <source>
        <dbReference type="ARBA" id="ARBA00023136"/>
    </source>
</evidence>
<evidence type="ECO:0000256" key="6">
    <source>
        <dbReference type="ARBA" id="ARBA00023008"/>
    </source>
</evidence>
<dbReference type="Pfam" id="PF04145">
    <property type="entry name" value="Ctr"/>
    <property type="match status" value="1"/>
</dbReference>
<dbReference type="OrthoDB" id="73901at2759"/>
<sequence length="164" mass="17273">MMHMTFYWGTAATILFDGWRTSAWPGYLVSLLALFVAAALYQCLEAHRVRRLGARRAGALSPTSSHTPPAGVVTYSDSRALLSAVAARHFGKRWRAPRADAATAAGLFGLSAAVGYLLMLAVMSFNGGVFLAVVLGLAAGHLAFRGGPEDDGVEDELDSPCACA</sequence>
<keyword evidence="11" id="KW-1185">Reference proteome</keyword>
<keyword evidence="5 9" id="KW-1133">Transmembrane helix</keyword>
<evidence type="ECO:0000313" key="10">
    <source>
        <dbReference type="EMBL" id="KAG8047600.1"/>
    </source>
</evidence>
<name>A0A8J5QZT0_ZIZPA</name>
<dbReference type="GO" id="GO:0005375">
    <property type="term" value="F:copper ion transmembrane transporter activity"/>
    <property type="evidence" value="ECO:0007669"/>
    <property type="project" value="UniProtKB-UniRule"/>
</dbReference>
<evidence type="ECO:0000256" key="4">
    <source>
        <dbReference type="ARBA" id="ARBA00022796"/>
    </source>
</evidence>
<proteinExistence type="inferred from homology"/>
<accession>A0A8J5QZT0</accession>
<reference evidence="10" key="1">
    <citation type="journal article" date="2021" name="bioRxiv">
        <title>Whole Genome Assembly and Annotation of Northern Wild Rice, Zizania palustris L., Supports a Whole Genome Duplication in the Zizania Genus.</title>
        <authorList>
            <person name="Haas M."/>
            <person name="Kono T."/>
            <person name="Macchietto M."/>
            <person name="Millas R."/>
            <person name="McGilp L."/>
            <person name="Shao M."/>
            <person name="Duquette J."/>
            <person name="Hirsch C.N."/>
            <person name="Kimball J."/>
        </authorList>
    </citation>
    <scope>NUCLEOTIDE SEQUENCE</scope>
    <source>
        <tissue evidence="10">Fresh leaf tissue</tissue>
    </source>
</reference>
<dbReference type="InterPro" id="IPR007274">
    <property type="entry name" value="Cop_transporter"/>
</dbReference>
<protein>
    <recommendedName>
        <fullName evidence="9">Copper transport protein</fullName>
    </recommendedName>
</protein>
<dbReference type="EMBL" id="JAAALK010000290">
    <property type="protein sequence ID" value="KAG8047600.1"/>
    <property type="molecule type" value="Genomic_DNA"/>
</dbReference>
<gene>
    <name evidence="10" type="ORF">GUJ93_ZPchr0008g12388</name>
</gene>
<reference evidence="10" key="2">
    <citation type="submission" date="2021-02" db="EMBL/GenBank/DDBJ databases">
        <authorList>
            <person name="Kimball J.A."/>
            <person name="Haas M.W."/>
            <person name="Macchietto M."/>
            <person name="Kono T."/>
            <person name="Duquette J."/>
            <person name="Shao M."/>
        </authorList>
    </citation>
    <scope>NUCLEOTIDE SEQUENCE</scope>
    <source>
        <tissue evidence="10">Fresh leaf tissue</tissue>
    </source>
</reference>
<keyword evidence="8 9" id="KW-0472">Membrane</keyword>
<dbReference type="Proteomes" id="UP000729402">
    <property type="component" value="Unassembled WGS sequence"/>
</dbReference>
<dbReference type="PANTHER" id="PTHR12483:SF27">
    <property type="entry name" value="COPPER TRANSPORT PROTEIN CTR1"/>
    <property type="match status" value="1"/>
</dbReference>
<evidence type="ECO:0000256" key="1">
    <source>
        <dbReference type="ARBA" id="ARBA00004141"/>
    </source>
</evidence>
<evidence type="ECO:0000256" key="5">
    <source>
        <dbReference type="ARBA" id="ARBA00022989"/>
    </source>
</evidence>
<keyword evidence="7 9" id="KW-0406">Ion transport</keyword>
<dbReference type="GO" id="GO:0005886">
    <property type="term" value="C:plasma membrane"/>
    <property type="evidence" value="ECO:0007669"/>
    <property type="project" value="TreeGrafter"/>
</dbReference>
<keyword evidence="6 9" id="KW-0186">Copper</keyword>
<feature type="transmembrane region" description="Helical" evidence="9">
    <location>
        <begin position="24"/>
        <end position="44"/>
    </location>
</feature>
<dbReference type="AlphaFoldDB" id="A0A8J5QZT0"/>
<keyword evidence="3 9" id="KW-0812">Transmembrane</keyword>
<keyword evidence="4 9" id="KW-0187">Copper transport</keyword>
<comment type="similarity">
    <text evidence="2 9">Belongs to the copper transporter (Ctr) (TC 1.A.56) family. SLC31A subfamily.</text>
</comment>
<evidence type="ECO:0000313" key="11">
    <source>
        <dbReference type="Proteomes" id="UP000729402"/>
    </source>
</evidence>
<comment type="caution">
    <text evidence="10">The sequence shown here is derived from an EMBL/GenBank/DDBJ whole genome shotgun (WGS) entry which is preliminary data.</text>
</comment>
<dbReference type="PANTHER" id="PTHR12483">
    <property type="entry name" value="SOLUTE CARRIER FAMILY 31 COPPER TRANSPORTERS"/>
    <property type="match status" value="1"/>
</dbReference>
<evidence type="ECO:0000256" key="7">
    <source>
        <dbReference type="ARBA" id="ARBA00023065"/>
    </source>
</evidence>
<evidence type="ECO:0000256" key="3">
    <source>
        <dbReference type="ARBA" id="ARBA00022692"/>
    </source>
</evidence>